<gene>
    <name evidence="10" type="ORF">PHAECO_LOCUS620</name>
</gene>
<name>A0A9N9SAE0_PHACE</name>
<feature type="domain" description="Chitinase II/V-like catalytic" evidence="9">
    <location>
        <begin position="86"/>
        <end position="389"/>
    </location>
</feature>
<evidence type="ECO:0000256" key="1">
    <source>
        <dbReference type="ARBA" id="ARBA00004371"/>
    </source>
</evidence>
<evidence type="ECO:0000256" key="4">
    <source>
        <dbReference type="ARBA" id="ARBA00022525"/>
    </source>
</evidence>
<dbReference type="SMART" id="SM00636">
    <property type="entry name" value="Glyco_18"/>
    <property type="match status" value="1"/>
</dbReference>
<evidence type="ECO:0000256" key="2">
    <source>
        <dbReference type="ARBA" id="ARBA00004613"/>
    </source>
</evidence>
<reference evidence="10" key="1">
    <citation type="submission" date="2022-01" db="EMBL/GenBank/DDBJ databases">
        <authorList>
            <person name="King R."/>
        </authorList>
    </citation>
    <scope>NUCLEOTIDE SEQUENCE</scope>
</reference>
<dbReference type="PANTHER" id="PTHR46066">
    <property type="entry name" value="CHITINASE DOMAIN-CONTAINING PROTEIN 1 FAMILY MEMBER"/>
    <property type="match status" value="1"/>
</dbReference>
<evidence type="ECO:0000256" key="7">
    <source>
        <dbReference type="ARBA" id="ARBA00040976"/>
    </source>
</evidence>
<keyword evidence="11" id="KW-1185">Reference proteome</keyword>
<dbReference type="InterPro" id="IPR011583">
    <property type="entry name" value="Chitinase_II/V-like_cat"/>
</dbReference>
<evidence type="ECO:0000313" key="10">
    <source>
        <dbReference type="EMBL" id="CAG9812449.1"/>
    </source>
</evidence>
<evidence type="ECO:0000313" key="11">
    <source>
        <dbReference type="Proteomes" id="UP001153737"/>
    </source>
</evidence>
<sequence>MKMNFLVVLLFFNIFMYNSNEIVATLTPKSPKNIKETKTKIEKVKLGPQNYTVFNKNLLSEYPTAKEIITNYNGFFKEVDEYSFPGLALGYVTPWNNHGYDVAKIFGNKFTHISPVWLQIKRKGAEKYDINGVHDIDEGWMVAVRNAGRERKLKMVPRMIFDQWTHQDYAMLLSSKNEIRALTDALIETANKYKFDGYVLELWSQVAGAVQFDPLVNLVREIADSLGEESLDTILVIPPKRGKEELFTDEHFDALYDYVTAFSLMTYDFSDPRMPGPNAPLPWVSDCIASLTADESKRKKILTGLNFYGNDYTMNGGGPIVAHEYIDRLNIFNGKLQYDPQVAEHFFEYKDSNGKKHLVFYPTLHSIQKRLNLAKELNTGISIWELGQGLDYFYDLL</sequence>
<comment type="similarity">
    <text evidence="3">Belongs to the glycosyl hydrolase 18 family.</text>
</comment>
<dbReference type="InterPro" id="IPR017853">
    <property type="entry name" value="GH"/>
</dbReference>
<evidence type="ECO:0000259" key="9">
    <source>
        <dbReference type="SMART" id="SM00636"/>
    </source>
</evidence>
<organism evidence="10 11">
    <name type="scientific">Phaedon cochleariae</name>
    <name type="common">Mustard beetle</name>
    <dbReference type="NCBI Taxonomy" id="80249"/>
    <lineage>
        <taxon>Eukaryota</taxon>
        <taxon>Metazoa</taxon>
        <taxon>Ecdysozoa</taxon>
        <taxon>Arthropoda</taxon>
        <taxon>Hexapoda</taxon>
        <taxon>Insecta</taxon>
        <taxon>Pterygota</taxon>
        <taxon>Neoptera</taxon>
        <taxon>Endopterygota</taxon>
        <taxon>Coleoptera</taxon>
        <taxon>Polyphaga</taxon>
        <taxon>Cucujiformia</taxon>
        <taxon>Chrysomeloidea</taxon>
        <taxon>Chrysomelidae</taxon>
        <taxon>Chrysomelinae</taxon>
        <taxon>Chrysomelini</taxon>
        <taxon>Phaedon</taxon>
    </lineage>
</organism>
<protein>
    <recommendedName>
        <fullName evidence="7">Chitinase domain-containing protein 1</fullName>
    </recommendedName>
</protein>
<dbReference type="GO" id="GO:0005576">
    <property type="term" value="C:extracellular region"/>
    <property type="evidence" value="ECO:0007669"/>
    <property type="project" value="UniProtKB-SubCell"/>
</dbReference>
<dbReference type="EMBL" id="OU896707">
    <property type="protein sequence ID" value="CAG9812449.1"/>
    <property type="molecule type" value="Genomic_DNA"/>
</dbReference>
<dbReference type="FunFam" id="3.20.20.80:FF:000028">
    <property type="entry name" value="Chitinase domain-containing protein 1"/>
    <property type="match status" value="1"/>
</dbReference>
<feature type="signal peptide" evidence="8">
    <location>
        <begin position="1"/>
        <end position="24"/>
    </location>
</feature>
<evidence type="ECO:0000256" key="8">
    <source>
        <dbReference type="SAM" id="SignalP"/>
    </source>
</evidence>
<dbReference type="SUPFAM" id="SSF51445">
    <property type="entry name" value="(Trans)glycosidases"/>
    <property type="match status" value="1"/>
</dbReference>
<dbReference type="FunFam" id="3.10.50.10:FF:000002">
    <property type="entry name" value="Chitinase domain-containing protein 1"/>
    <property type="match status" value="1"/>
</dbReference>
<keyword evidence="6" id="KW-0458">Lysosome</keyword>
<dbReference type="Pfam" id="PF00704">
    <property type="entry name" value="Glyco_hydro_18"/>
    <property type="match status" value="1"/>
</dbReference>
<reference evidence="10" key="2">
    <citation type="submission" date="2022-10" db="EMBL/GenBank/DDBJ databases">
        <authorList>
            <consortium name="ENA_rothamsted_submissions"/>
            <consortium name="culmorum"/>
            <person name="King R."/>
        </authorList>
    </citation>
    <scope>NUCLEOTIDE SEQUENCE</scope>
</reference>
<dbReference type="OrthoDB" id="10254444at2759"/>
<evidence type="ECO:0000256" key="3">
    <source>
        <dbReference type="ARBA" id="ARBA00009336"/>
    </source>
</evidence>
<dbReference type="GO" id="GO:0008061">
    <property type="term" value="F:chitin binding"/>
    <property type="evidence" value="ECO:0007669"/>
    <property type="project" value="InterPro"/>
</dbReference>
<keyword evidence="5 8" id="KW-0732">Signal</keyword>
<accession>A0A9N9SAE0</accession>
<dbReference type="InterPro" id="IPR001223">
    <property type="entry name" value="Glyco_hydro18_cat"/>
</dbReference>
<evidence type="ECO:0000256" key="6">
    <source>
        <dbReference type="ARBA" id="ARBA00023228"/>
    </source>
</evidence>
<keyword evidence="4" id="KW-0964">Secreted</keyword>
<evidence type="ECO:0000256" key="5">
    <source>
        <dbReference type="ARBA" id="ARBA00022729"/>
    </source>
</evidence>
<dbReference type="PANTHER" id="PTHR46066:SF2">
    <property type="entry name" value="CHITINASE DOMAIN-CONTAINING PROTEIN 1"/>
    <property type="match status" value="1"/>
</dbReference>
<dbReference type="CDD" id="cd02876">
    <property type="entry name" value="GH18_SI-CLP"/>
    <property type="match status" value="1"/>
</dbReference>
<dbReference type="AlphaFoldDB" id="A0A9N9SAE0"/>
<feature type="chain" id="PRO_5040455942" description="Chitinase domain-containing protein 1" evidence="8">
    <location>
        <begin position="25"/>
        <end position="397"/>
    </location>
</feature>
<dbReference type="Proteomes" id="UP001153737">
    <property type="component" value="Chromosome 1"/>
</dbReference>
<proteinExistence type="inferred from homology"/>
<dbReference type="GO" id="GO:0005764">
    <property type="term" value="C:lysosome"/>
    <property type="evidence" value="ECO:0007669"/>
    <property type="project" value="UniProtKB-SubCell"/>
</dbReference>
<dbReference type="Gene3D" id="3.10.50.10">
    <property type="match status" value="1"/>
</dbReference>
<dbReference type="InterPro" id="IPR029070">
    <property type="entry name" value="Chitinase_insertion_sf"/>
</dbReference>
<dbReference type="GO" id="GO:0005975">
    <property type="term" value="P:carbohydrate metabolic process"/>
    <property type="evidence" value="ECO:0007669"/>
    <property type="project" value="InterPro"/>
</dbReference>
<dbReference type="Gene3D" id="3.20.20.80">
    <property type="entry name" value="Glycosidases"/>
    <property type="match status" value="1"/>
</dbReference>
<dbReference type="GO" id="GO:0070492">
    <property type="term" value="F:oligosaccharide binding"/>
    <property type="evidence" value="ECO:0007669"/>
    <property type="project" value="TreeGrafter"/>
</dbReference>
<dbReference type="GO" id="GO:0012505">
    <property type="term" value="C:endomembrane system"/>
    <property type="evidence" value="ECO:0007669"/>
    <property type="project" value="TreeGrafter"/>
</dbReference>
<comment type="subcellular location">
    <subcellularLocation>
        <location evidence="1">Lysosome</location>
    </subcellularLocation>
    <subcellularLocation>
        <location evidence="2">Secreted</location>
    </subcellularLocation>
</comment>